<sequence length="66" mass="7331">MTLKVAGIHLTYAQGRQLGSFVEGEPLEAGPAFDVFYDEAKKFKAEILPVDAMYFPLDIIMHGTLQ</sequence>
<reference evidence="1" key="1">
    <citation type="journal article" date="2021" name="New Phytol.">
        <title>Evolutionary innovations through gain and loss of genes in the ectomycorrhizal Boletales.</title>
        <authorList>
            <person name="Wu G."/>
            <person name="Miyauchi S."/>
            <person name="Morin E."/>
            <person name="Kuo A."/>
            <person name="Drula E."/>
            <person name="Varga T."/>
            <person name="Kohler A."/>
            <person name="Feng B."/>
            <person name="Cao Y."/>
            <person name="Lipzen A."/>
            <person name="Daum C."/>
            <person name="Hundley H."/>
            <person name="Pangilinan J."/>
            <person name="Johnson J."/>
            <person name="Barry K."/>
            <person name="LaButti K."/>
            <person name="Ng V."/>
            <person name="Ahrendt S."/>
            <person name="Min B."/>
            <person name="Choi I.G."/>
            <person name="Park H."/>
            <person name="Plett J.M."/>
            <person name="Magnuson J."/>
            <person name="Spatafora J.W."/>
            <person name="Nagy L.G."/>
            <person name="Henrissat B."/>
            <person name="Grigoriev I.V."/>
            <person name="Yang Z.L."/>
            <person name="Xu J."/>
            <person name="Martin F.M."/>
        </authorList>
    </citation>
    <scope>NUCLEOTIDE SEQUENCE</scope>
    <source>
        <strain evidence="1">ATCC 28755</strain>
    </source>
</reference>
<proteinExistence type="predicted"/>
<dbReference type="EMBL" id="MU267671">
    <property type="protein sequence ID" value="KAH7911667.1"/>
    <property type="molecule type" value="Genomic_DNA"/>
</dbReference>
<protein>
    <submittedName>
        <fullName evidence="1">Uncharacterized protein</fullName>
    </submittedName>
</protein>
<dbReference type="Proteomes" id="UP000790377">
    <property type="component" value="Unassembled WGS sequence"/>
</dbReference>
<comment type="caution">
    <text evidence="1">The sequence shown here is derived from an EMBL/GenBank/DDBJ whole genome shotgun (WGS) entry which is preliminary data.</text>
</comment>
<accession>A0ACB8AED1</accession>
<evidence type="ECO:0000313" key="1">
    <source>
        <dbReference type="EMBL" id="KAH7911667.1"/>
    </source>
</evidence>
<organism evidence="1 2">
    <name type="scientific">Hygrophoropsis aurantiaca</name>
    <dbReference type="NCBI Taxonomy" id="72124"/>
    <lineage>
        <taxon>Eukaryota</taxon>
        <taxon>Fungi</taxon>
        <taxon>Dikarya</taxon>
        <taxon>Basidiomycota</taxon>
        <taxon>Agaricomycotina</taxon>
        <taxon>Agaricomycetes</taxon>
        <taxon>Agaricomycetidae</taxon>
        <taxon>Boletales</taxon>
        <taxon>Coniophorineae</taxon>
        <taxon>Hygrophoropsidaceae</taxon>
        <taxon>Hygrophoropsis</taxon>
    </lineage>
</organism>
<name>A0ACB8AED1_9AGAM</name>
<gene>
    <name evidence="1" type="ORF">BJ138DRAFT_1113043</name>
</gene>
<keyword evidence="2" id="KW-1185">Reference proteome</keyword>
<evidence type="ECO:0000313" key="2">
    <source>
        <dbReference type="Proteomes" id="UP000790377"/>
    </source>
</evidence>